<accession>A0A8T5VFQ0</accession>
<sequence length="228" mass="25147">MDDVTSGVLSLLPRGRAWQTNEGAPMPGQEIGFSPDAFDGDAYSATRTTVSILYQYWRSYAVVLHYLTQRLCDLRMEFWCQSVKETRDEWMVEYGLPDDCDPFPDLCTKVAAIGGTRCEYYQAVAARSGWSIECNEEIGFCGSRAGGRAFAGRARAGRVVGAAALRIIVHLNESSAFQPRGRYLASRAGRMRAGRRVSCGPDLSPLKCILSRIVHAEIQLTFEASNGT</sequence>
<evidence type="ECO:0000313" key="2">
    <source>
        <dbReference type="Proteomes" id="UP000551709"/>
    </source>
</evidence>
<organism evidence="1 2">
    <name type="scientific">Bradyrhizobium barranii subsp. apii</name>
    <dbReference type="NCBI Taxonomy" id="2819348"/>
    <lineage>
        <taxon>Bacteria</taxon>
        <taxon>Pseudomonadati</taxon>
        <taxon>Pseudomonadota</taxon>
        <taxon>Alphaproteobacteria</taxon>
        <taxon>Hyphomicrobiales</taxon>
        <taxon>Nitrobacteraceae</taxon>
        <taxon>Bradyrhizobium</taxon>
        <taxon>Bradyrhizobium barranii</taxon>
    </lineage>
</organism>
<name>A0A8T5VFQ0_9BRAD</name>
<protein>
    <submittedName>
        <fullName evidence="1">Uncharacterized protein</fullName>
    </submittedName>
</protein>
<proteinExistence type="predicted"/>
<dbReference type="EMBL" id="CP096255">
    <property type="protein sequence ID" value="UPT85180.1"/>
    <property type="molecule type" value="Genomic_DNA"/>
</dbReference>
<evidence type="ECO:0000313" key="1">
    <source>
        <dbReference type="EMBL" id="UPT85180.1"/>
    </source>
</evidence>
<dbReference type="RefSeq" id="WP_166090622.1">
    <property type="nucleotide sequence ID" value="NZ_CP096255.1"/>
</dbReference>
<reference evidence="1" key="2">
    <citation type="submission" date="2022-04" db="EMBL/GenBank/DDBJ databases">
        <authorList>
            <person name="Bromfield E.S.P."/>
            <person name="Cloutier S."/>
        </authorList>
    </citation>
    <scope>NUCLEOTIDE SEQUENCE</scope>
    <source>
        <strain evidence="1">1S5</strain>
    </source>
</reference>
<gene>
    <name evidence="1" type="ORF">HAP41_0000033365</name>
</gene>
<dbReference type="Proteomes" id="UP000551709">
    <property type="component" value="Chromosome"/>
</dbReference>
<reference evidence="1" key="1">
    <citation type="journal article" date="2017" name="Syst. Appl. Microbiol.">
        <title>Soybeans inoculated with root zone soils of Canadian native legumes harbour diverse and novel Bradyrhizobium spp. that possess agricultural potential.</title>
        <authorList>
            <person name="Bromfield E.S.P."/>
            <person name="Cloutier S."/>
            <person name="Tambong J.T."/>
            <person name="Tran Thi T.V."/>
        </authorList>
    </citation>
    <scope>NUCLEOTIDE SEQUENCE</scope>
    <source>
        <strain evidence="1">1S5</strain>
    </source>
</reference>
<dbReference type="AlphaFoldDB" id="A0A8T5VFQ0"/>